<dbReference type="PROSITE" id="PS51007">
    <property type="entry name" value="CYTC"/>
    <property type="match status" value="2"/>
</dbReference>
<name>A0A3A8MWT6_9BACT</name>
<dbReference type="GO" id="GO:0020037">
    <property type="term" value="F:heme binding"/>
    <property type="evidence" value="ECO:0007669"/>
    <property type="project" value="InterPro"/>
</dbReference>
<feature type="domain" description="Cytochrome c" evidence="5">
    <location>
        <begin position="324"/>
        <end position="402"/>
    </location>
</feature>
<evidence type="ECO:0000256" key="3">
    <source>
        <dbReference type="ARBA" id="ARBA00023004"/>
    </source>
</evidence>
<comment type="caution">
    <text evidence="6">The sequence shown here is derived from an EMBL/GenBank/DDBJ whole genome shotgun (WGS) entry which is preliminary data.</text>
</comment>
<dbReference type="OrthoDB" id="9809720at2"/>
<dbReference type="RefSeq" id="WP_120629059.1">
    <property type="nucleotide sequence ID" value="NZ_RAWG01000286.1"/>
</dbReference>
<gene>
    <name evidence="6" type="ORF">D7X12_32190</name>
</gene>
<evidence type="ECO:0000313" key="6">
    <source>
        <dbReference type="EMBL" id="RKH36718.1"/>
    </source>
</evidence>
<dbReference type="AlphaFoldDB" id="A0A3A8MWT6"/>
<proteinExistence type="predicted"/>
<dbReference type="Pfam" id="PF00034">
    <property type="entry name" value="Cytochrom_C"/>
    <property type="match status" value="1"/>
</dbReference>
<organism evidence="6 7">
    <name type="scientific">Corallococcus sicarius</name>
    <dbReference type="NCBI Taxonomy" id="2316726"/>
    <lineage>
        <taxon>Bacteria</taxon>
        <taxon>Pseudomonadati</taxon>
        <taxon>Myxococcota</taxon>
        <taxon>Myxococcia</taxon>
        <taxon>Myxococcales</taxon>
        <taxon>Cystobacterineae</taxon>
        <taxon>Myxococcaceae</taxon>
        <taxon>Corallococcus</taxon>
    </lineage>
</organism>
<keyword evidence="3 4" id="KW-0408">Iron</keyword>
<accession>A0A3A8MWT6</accession>
<reference evidence="7" key="1">
    <citation type="submission" date="2018-09" db="EMBL/GenBank/DDBJ databases">
        <authorList>
            <person name="Livingstone P.G."/>
            <person name="Whitworth D.E."/>
        </authorList>
    </citation>
    <scope>NUCLEOTIDE SEQUENCE [LARGE SCALE GENOMIC DNA]</scope>
    <source>
        <strain evidence="7">CA040B</strain>
    </source>
</reference>
<dbReference type="GO" id="GO:0009055">
    <property type="term" value="F:electron transfer activity"/>
    <property type="evidence" value="ECO:0007669"/>
    <property type="project" value="InterPro"/>
</dbReference>
<dbReference type="InterPro" id="IPR009056">
    <property type="entry name" value="Cyt_c-like_dom"/>
</dbReference>
<dbReference type="Gene3D" id="1.10.760.10">
    <property type="entry name" value="Cytochrome c-like domain"/>
    <property type="match status" value="3"/>
</dbReference>
<dbReference type="GO" id="GO:0046872">
    <property type="term" value="F:metal ion binding"/>
    <property type="evidence" value="ECO:0007669"/>
    <property type="project" value="UniProtKB-KW"/>
</dbReference>
<dbReference type="PANTHER" id="PTHR35008">
    <property type="entry name" value="BLL4482 PROTEIN-RELATED"/>
    <property type="match status" value="1"/>
</dbReference>
<keyword evidence="1 4" id="KW-0349">Heme</keyword>
<evidence type="ECO:0000256" key="4">
    <source>
        <dbReference type="PROSITE-ProRule" id="PRU00433"/>
    </source>
</evidence>
<dbReference type="InterPro" id="IPR051459">
    <property type="entry name" value="Cytochrome_c-type_DH"/>
</dbReference>
<evidence type="ECO:0000256" key="2">
    <source>
        <dbReference type="ARBA" id="ARBA00022723"/>
    </source>
</evidence>
<dbReference type="PANTHER" id="PTHR35008:SF8">
    <property type="entry name" value="ALCOHOL DEHYDROGENASE CYTOCHROME C SUBUNIT"/>
    <property type="match status" value="1"/>
</dbReference>
<feature type="domain" description="Cytochrome c" evidence="5">
    <location>
        <begin position="49"/>
        <end position="152"/>
    </location>
</feature>
<dbReference type="SUPFAM" id="SSF46626">
    <property type="entry name" value="Cytochrome c"/>
    <property type="match status" value="3"/>
</dbReference>
<dbReference type="EMBL" id="RAWG01000286">
    <property type="protein sequence ID" value="RKH36718.1"/>
    <property type="molecule type" value="Genomic_DNA"/>
</dbReference>
<keyword evidence="7" id="KW-1185">Reference proteome</keyword>
<dbReference type="InterPro" id="IPR036909">
    <property type="entry name" value="Cyt_c-like_dom_sf"/>
</dbReference>
<evidence type="ECO:0000313" key="7">
    <source>
        <dbReference type="Proteomes" id="UP000273405"/>
    </source>
</evidence>
<evidence type="ECO:0000256" key="1">
    <source>
        <dbReference type="ARBA" id="ARBA00022617"/>
    </source>
</evidence>
<sequence>MAKTIFKVLGAVVALLAVALLGLGLYGNSKLNEVVDAPLPPIVAATDPAAVKRGEFLFRAVCEDCHRQDGQDSSGRVSGGYMKGVPSIVGRVYSSNLTSDKQAGIGAMSDGELARSIRYGIKRDGHRAVIMASYAMSDEDLAALMGFMRSDHPLFAPYEKPHPKNEISPTGRVAMALALGTVPLDRPASGLKAPPKGPTVEYGEYLARGVYECVNCHTPGIIPSKVNGSKAFTGGFKYSETSTSTVYSTNLTFHATGLGGWTQEQFADAMREGVTPAGYVMRSPMRRFRGMDDVEAEALYRFLQSLPHVDKATPQGSAHRVKASQEGGPEQLFASLGCGSCHAEGAKFRGLLKKSVGKSPQDVARWIRNPEAIMPGTQMPTYSELLDETQALSLAGWVQQQAALIP</sequence>
<dbReference type="Proteomes" id="UP000273405">
    <property type="component" value="Unassembled WGS sequence"/>
</dbReference>
<protein>
    <submittedName>
        <fullName evidence="6">Cytochrome C</fullName>
    </submittedName>
</protein>
<keyword evidence="2 4" id="KW-0479">Metal-binding</keyword>
<evidence type="ECO:0000259" key="5">
    <source>
        <dbReference type="PROSITE" id="PS51007"/>
    </source>
</evidence>